<dbReference type="InterPro" id="IPR020835">
    <property type="entry name" value="Catalase_sf"/>
</dbReference>
<evidence type="ECO:0000313" key="3">
    <source>
        <dbReference type="Proteomes" id="UP000782241"/>
    </source>
</evidence>
<protein>
    <recommendedName>
        <fullName evidence="1">Catalase core domain-containing protein</fullName>
    </recommendedName>
</protein>
<sequence>MIVKVSGAQAGGKMEDDGLYCTNNEDHPFPDPNGLCLCSDALRYLEWTKEVTELTKSNYLFTVGEKTPTFFVFSTPIIFCRNPIQVPDGIRSQSRNPANFLLDHDALFNLLSNTPKANPPDLCSSVIMERPKDGASTADPDKLGFDPFDVTKVWTRSQFPMKEFGRLVLNKNAENFHRDVEQAAFSPGSMVPGIEDPPNPLLQFRMFFYCGSQYHHIGVNLHHIPVNYPFMANSYASLSFNGPMRAPYQVNDNVVSSLSRHWHEGKKDDYDQANGSWTRTMSEQENNTYYDISKGFRRVKSPEIQQVCFADQPQFDFSKVKKLADCIRVCKEPKFRPDSKLTGYPLTGPVYQA</sequence>
<dbReference type="Proteomes" id="UP000782241">
    <property type="component" value="Unassembled WGS sequence"/>
</dbReference>
<dbReference type="Gene3D" id="2.40.180.10">
    <property type="entry name" value="Catalase core domain"/>
    <property type="match status" value="2"/>
</dbReference>
<dbReference type="PANTHER" id="PTHR11465:SF13">
    <property type="entry name" value="CATALASE (EUROFUNG)"/>
    <property type="match status" value="1"/>
</dbReference>
<accession>A0A9P7H478</accession>
<reference evidence="2" key="1">
    <citation type="submission" date="2021-04" db="EMBL/GenBank/DDBJ databases">
        <title>Draft genome of Fusarium avenaceum strain F156N33, isolated from an atmospheric sample in Virginia.</title>
        <authorList>
            <person name="Yang S."/>
            <person name="Vinatzer B.A."/>
            <person name="Coleman J."/>
        </authorList>
    </citation>
    <scope>NUCLEOTIDE SEQUENCE</scope>
    <source>
        <strain evidence="2">F156N33</strain>
    </source>
</reference>
<dbReference type="GO" id="GO:0005777">
    <property type="term" value="C:peroxisome"/>
    <property type="evidence" value="ECO:0007669"/>
    <property type="project" value="TreeGrafter"/>
</dbReference>
<dbReference type="SUPFAM" id="SSF56634">
    <property type="entry name" value="Heme-dependent catalase-like"/>
    <property type="match status" value="1"/>
</dbReference>
<dbReference type="PANTHER" id="PTHR11465">
    <property type="entry name" value="CATALASE"/>
    <property type="match status" value="1"/>
</dbReference>
<dbReference type="SMART" id="SM01060">
    <property type="entry name" value="Catalase"/>
    <property type="match status" value="1"/>
</dbReference>
<gene>
    <name evidence="2" type="ORF">KAF25_005600</name>
</gene>
<keyword evidence="3" id="KW-1185">Reference proteome</keyword>
<dbReference type="GO" id="GO:0020037">
    <property type="term" value="F:heme binding"/>
    <property type="evidence" value="ECO:0007669"/>
    <property type="project" value="InterPro"/>
</dbReference>
<dbReference type="GO" id="GO:0042744">
    <property type="term" value="P:hydrogen peroxide catabolic process"/>
    <property type="evidence" value="ECO:0007669"/>
    <property type="project" value="TreeGrafter"/>
</dbReference>
<proteinExistence type="predicted"/>
<dbReference type="PROSITE" id="PS51402">
    <property type="entry name" value="CATALASE_3"/>
    <property type="match status" value="1"/>
</dbReference>
<comment type="caution">
    <text evidence="2">The sequence shown here is derived from an EMBL/GenBank/DDBJ whole genome shotgun (WGS) entry which is preliminary data.</text>
</comment>
<dbReference type="InterPro" id="IPR011614">
    <property type="entry name" value="Catalase_core"/>
</dbReference>
<dbReference type="EMBL" id="JAGPUO010000007">
    <property type="protein sequence ID" value="KAG5661478.1"/>
    <property type="molecule type" value="Genomic_DNA"/>
</dbReference>
<dbReference type="GO" id="GO:0004096">
    <property type="term" value="F:catalase activity"/>
    <property type="evidence" value="ECO:0007669"/>
    <property type="project" value="InterPro"/>
</dbReference>
<dbReference type="GO" id="GO:0042542">
    <property type="term" value="P:response to hydrogen peroxide"/>
    <property type="evidence" value="ECO:0007669"/>
    <property type="project" value="TreeGrafter"/>
</dbReference>
<name>A0A9P7H478_9HYPO</name>
<feature type="domain" description="Catalase core" evidence="1">
    <location>
        <begin position="14"/>
        <end position="266"/>
    </location>
</feature>
<dbReference type="Pfam" id="PF00199">
    <property type="entry name" value="Catalase"/>
    <property type="match status" value="1"/>
</dbReference>
<dbReference type="GO" id="GO:0005739">
    <property type="term" value="C:mitochondrion"/>
    <property type="evidence" value="ECO:0007669"/>
    <property type="project" value="TreeGrafter"/>
</dbReference>
<evidence type="ECO:0000259" key="1">
    <source>
        <dbReference type="SMART" id="SM01060"/>
    </source>
</evidence>
<dbReference type="InterPro" id="IPR018028">
    <property type="entry name" value="Catalase"/>
</dbReference>
<evidence type="ECO:0000313" key="2">
    <source>
        <dbReference type="EMBL" id="KAG5661478.1"/>
    </source>
</evidence>
<organism evidence="2 3">
    <name type="scientific">Fusarium avenaceum</name>
    <dbReference type="NCBI Taxonomy" id="40199"/>
    <lineage>
        <taxon>Eukaryota</taxon>
        <taxon>Fungi</taxon>
        <taxon>Dikarya</taxon>
        <taxon>Ascomycota</taxon>
        <taxon>Pezizomycotina</taxon>
        <taxon>Sordariomycetes</taxon>
        <taxon>Hypocreomycetidae</taxon>
        <taxon>Hypocreales</taxon>
        <taxon>Nectriaceae</taxon>
        <taxon>Fusarium</taxon>
        <taxon>Fusarium tricinctum species complex</taxon>
    </lineage>
</organism>
<dbReference type="AlphaFoldDB" id="A0A9P7H478"/>